<keyword evidence="4" id="KW-0281">Fimbrium</keyword>
<dbReference type="Pfam" id="PF00419">
    <property type="entry name" value="Fimbrial"/>
    <property type="match status" value="1"/>
</dbReference>
<dbReference type="PANTHER" id="PTHR33420:SF3">
    <property type="entry name" value="FIMBRIAL SUBUNIT ELFA"/>
    <property type="match status" value="1"/>
</dbReference>
<sequence length="237" mass="24353">MAIFNGRLIMVIPSLVVSILHLQGICSIKNTWSFTMKFKNALLPATIAALLFSTNALASTGVINFTGNVIASPCDVDITLTTPAESFTSTNGFLTAQLTLPDVTPASFPATGSYAGRTPFSIALTNCLAGAVSPTTVYTRFTSGLTASGDPSVLRNTDSSGATDVGIAILQSNGTAQIDINSDHQSSGAYDPGQRLPDSSGSAGDVTLNYVAAYKSLAASVGTGVVAAQTSFEIAYH</sequence>
<comment type="caution">
    <text evidence="7">The sequence shown here is derived from an EMBL/GenBank/DDBJ whole genome shotgun (WGS) entry which is preliminary data.</text>
</comment>
<evidence type="ECO:0000256" key="4">
    <source>
        <dbReference type="ARBA" id="ARBA00023263"/>
    </source>
</evidence>
<dbReference type="InterPro" id="IPR036937">
    <property type="entry name" value="Adhesion_dom_fimbrial_sf"/>
</dbReference>
<feature type="region of interest" description="Disordered" evidence="5">
    <location>
        <begin position="182"/>
        <end position="201"/>
    </location>
</feature>
<evidence type="ECO:0000313" key="7">
    <source>
        <dbReference type="EMBL" id="MBE0128431.1"/>
    </source>
</evidence>
<dbReference type="GO" id="GO:0043709">
    <property type="term" value="P:cell adhesion involved in single-species biofilm formation"/>
    <property type="evidence" value="ECO:0007669"/>
    <property type="project" value="TreeGrafter"/>
</dbReference>
<dbReference type="GO" id="GO:0009289">
    <property type="term" value="C:pilus"/>
    <property type="evidence" value="ECO:0007669"/>
    <property type="project" value="UniProtKB-SubCell"/>
</dbReference>
<evidence type="ECO:0000256" key="3">
    <source>
        <dbReference type="ARBA" id="ARBA00022729"/>
    </source>
</evidence>
<evidence type="ECO:0000313" key="8">
    <source>
        <dbReference type="Proteomes" id="UP000656723"/>
    </source>
</evidence>
<dbReference type="InterPro" id="IPR050263">
    <property type="entry name" value="Bact_Fimbrial_Adh_Pro"/>
</dbReference>
<dbReference type="PANTHER" id="PTHR33420">
    <property type="entry name" value="FIMBRIAL SUBUNIT ELFA-RELATED"/>
    <property type="match status" value="1"/>
</dbReference>
<dbReference type="SUPFAM" id="SSF49401">
    <property type="entry name" value="Bacterial adhesins"/>
    <property type="match status" value="1"/>
</dbReference>
<name>A0A8I0MK22_CITAM</name>
<dbReference type="AlphaFoldDB" id="A0A8I0MK22"/>
<proteinExistence type="inferred from homology"/>
<evidence type="ECO:0000259" key="6">
    <source>
        <dbReference type="Pfam" id="PF00419"/>
    </source>
</evidence>
<dbReference type="Gene3D" id="2.60.40.1090">
    <property type="entry name" value="Fimbrial-type adhesion domain"/>
    <property type="match status" value="1"/>
</dbReference>
<dbReference type="InterPro" id="IPR000259">
    <property type="entry name" value="Adhesion_dom_fimbrial"/>
</dbReference>
<comment type="similarity">
    <text evidence="2">Belongs to the fimbrial protein family.</text>
</comment>
<organism evidence="7 8">
    <name type="scientific">Citrobacter amalonaticus</name>
    <dbReference type="NCBI Taxonomy" id="35703"/>
    <lineage>
        <taxon>Bacteria</taxon>
        <taxon>Pseudomonadati</taxon>
        <taxon>Pseudomonadota</taxon>
        <taxon>Gammaproteobacteria</taxon>
        <taxon>Enterobacterales</taxon>
        <taxon>Enterobacteriaceae</taxon>
        <taxon>Citrobacter</taxon>
    </lineage>
</organism>
<protein>
    <submittedName>
        <fullName evidence="7">Type 1 fimbrial protein</fullName>
    </submittedName>
</protein>
<feature type="domain" description="Fimbrial-type adhesion" evidence="6">
    <location>
        <begin position="63"/>
        <end position="236"/>
    </location>
</feature>
<keyword evidence="3" id="KW-0732">Signal</keyword>
<gene>
    <name evidence="7" type="ORF">FOT72_10525</name>
</gene>
<dbReference type="EMBL" id="VKME01000008">
    <property type="protein sequence ID" value="MBE0128431.1"/>
    <property type="molecule type" value="Genomic_DNA"/>
</dbReference>
<accession>A0A8I0MK22</accession>
<evidence type="ECO:0000256" key="2">
    <source>
        <dbReference type="ARBA" id="ARBA00006671"/>
    </source>
</evidence>
<evidence type="ECO:0000256" key="5">
    <source>
        <dbReference type="SAM" id="MobiDB-lite"/>
    </source>
</evidence>
<dbReference type="Proteomes" id="UP000656723">
    <property type="component" value="Unassembled WGS sequence"/>
</dbReference>
<comment type="subcellular location">
    <subcellularLocation>
        <location evidence="1">Fimbrium</location>
    </subcellularLocation>
</comment>
<evidence type="ECO:0000256" key="1">
    <source>
        <dbReference type="ARBA" id="ARBA00004561"/>
    </source>
</evidence>
<reference evidence="7" key="1">
    <citation type="submission" date="2019-07" db="EMBL/GenBank/DDBJ databases">
        <title>KPC-2 carbapenem resistent Enterobacterales isolates from Germany.</title>
        <authorList>
            <person name="Yao Y."/>
            <person name="Falgenhauer L."/>
            <person name="Imirzalioglu C."/>
            <person name="Chakraborty T."/>
        </authorList>
    </citation>
    <scope>NUCLEOTIDE SEQUENCE</scope>
    <source>
        <strain evidence="7">CA13304</strain>
    </source>
</reference>
<dbReference type="InterPro" id="IPR008966">
    <property type="entry name" value="Adhesion_dom_sf"/>
</dbReference>